<dbReference type="PANTHER" id="PTHR21237:SF10">
    <property type="entry name" value="GRPE PROTEIN HOMOLOG 2, MITOCHONDRIAL"/>
    <property type="match status" value="1"/>
</dbReference>
<organism evidence="5 6">
    <name type="scientific">Scleropages formosus</name>
    <name type="common">Asian bonytongue</name>
    <name type="synonym">Osteoglossum formosum</name>
    <dbReference type="NCBI Taxonomy" id="113540"/>
    <lineage>
        <taxon>Eukaryota</taxon>
        <taxon>Metazoa</taxon>
        <taxon>Chordata</taxon>
        <taxon>Craniata</taxon>
        <taxon>Vertebrata</taxon>
        <taxon>Euteleostomi</taxon>
        <taxon>Actinopterygii</taxon>
        <taxon>Neopterygii</taxon>
        <taxon>Teleostei</taxon>
        <taxon>Osteoglossocephala</taxon>
        <taxon>Osteoglossomorpha</taxon>
        <taxon>Osteoglossiformes</taxon>
        <taxon>Osteoglossidae</taxon>
        <taxon>Scleropages</taxon>
    </lineage>
</organism>
<evidence type="ECO:0000313" key="5">
    <source>
        <dbReference type="Ensembl" id="ENSSFOP00015078627.1"/>
    </source>
</evidence>
<dbReference type="SUPFAM" id="SSF51064">
    <property type="entry name" value="Head domain of nucleotide exchange factor GrpE"/>
    <property type="match status" value="1"/>
</dbReference>
<dbReference type="SUPFAM" id="SSF58014">
    <property type="entry name" value="Coiled-coil domain of nucleotide exchange factor GrpE"/>
    <property type="match status" value="1"/>
</dbReference>
<evidence type="ECO:0000256" key="2">
    <source>
        <dbReference type="ARBA" id="ARBA00023186"/>
    </source>
</evidence>
<feature type="coiled-coil region" evidence="4">
    <location>
        <begin position="62"/>
        <end position="89"/>
    </location>
</feature>
<evidence type="ECO:0000256" key="1">
    <source>
        <dbReference type="ARBA" id="ARBA00009054"/>
    </source>
</evidence>
<dbReference type="GO" id="GO:0051087">
    <property type="term" value="F:protein-folding chaperone binding"/>
    <property type="evidence" value="ECO:0007669"/>
    <property type="project" value="InterPro"/>
</dbReference>
<dbReference type="Proteomes" id="UP000694397">
    <property type="component" value="Chromosome 4"/>
</dbReference>
<dbReference type="GeneTree" id="ENSGT00390000005589"/>
<keyword evidence="6" id="KW-1185">Reference proteome</keyword>
<comment type="similarity">
    <text evidence="1 3">Belongs to the GrpE family.</text>
</comment>
<dbReference type="InterPro" id="IPR000740">
    <property type="entry name" value="GrpE"/>
</dbReference>
<dbReference type="GO" id="GO:0030150">
    <property type="term" value="P:protein import into mitochondrial matrix"/>
    <property type="evidence" value="ECO:0007669"/>
    <property type="project" value="TreeGrafter"/>
</dbReference>
<dbReference type="InterPro" id="IPR009012">
    <property type="entry name" value="GrpE_head"/>
</dbReference>
<dbReference type="HAMAP" id="MF_01151">
    <property type="entry name" value="GrpE"/>
    <property type="match status" value="1"/>
</dbReference>
<keyword evidence="4" id="KW-0175">Coiled coil</keyword>
<dbReference type="OrthoDB" id="201635at2759"/>
<dbReference type="Gene3D" id="3.90.20.20">
    <property type="match status" value="1"/>
</dbReference>
<gene>
    <name evidence="5" type="primary">GRPEL2</name>
    <name evidence="5" type="synonym">LOC108934105</name>
</gene>
<name>A0A8C9WTZ2_SCLFO</name>
<dbReference type="Ensembl" id="ENSSFOT00015068550.1">
    <property type="protein sequence ID" value="ENSSFOP00015078627.1"/>
    <property type="gene ID" value="ENSSFOG00015030367.1"/>
</dbReference>
<reference evidence="5" key="2">
    <citation type="submission" date="2025-08" db="UniProtKB">
        <authorList>
            <consortium name="Ensembl"/>
        </authorList>
    </citation>
    <scope>IDENTIFICATION</scope>
</reference>
<evidence type="ECO:0000256" key="3">
    <source>
        <dbReference type="RuleBase" id="RU004478"/>
    </source>
</evidence>
<evidence type="ECO:0000313" key="6">
    <source>
        <dbReference type="Proteomes" id="UP000694397"/>
    </source>
</evidence>
<dbReference type="GO" id="GO:0006457">
    <property type="term" value="P:protein folding"/>
    <property type="evidence" value="ECO:0007669"/>
    <property type="project" value="InterPro"/>
</dbReference>
<dbReference type="Pfam" id="PF01025">
    <property type="entry name" value="GrpE"/>
    <property type="match status" value="1"/>
</dbReference>
<dbReference type="PANTHER" id="PTHR21237">
    <property type="entry name" value="GRPE PROTEIN"/>
    <property type="match status" value="1"/>
</dbReference>
<reference evidence="5" key="3">
    <citation type="submission" date="2025-09" db="UniProtKB">
        <authorList>
            <consortium name="Ensembl"/>
        </authorList>
    </citation>
    <scope>IDENTIFICATION</scope>
</reference>
<reference evidence="5 6" key="1">
    <citation type="submission" date="2019-04" db="EMBL/GenBank/DDBJ databases">
        <authorList>
            <consortium name="Wellcome Sanger Institute Data Sharing"/>
        </authorList>
    </citation>
    <scope>NUCLEOTIDE SEQUENCE [LARGE SCALE GENOMIC DNA]</scope>
</reference>
<dbReference type="Gene3D" id="2.30.22.10">
    <property type="entry name" value="Head domain of nucleotide exchange factor GrpE"/>
    <property type="match status" value="1"/>
</dbReference>
<dbReference type="PRINTS" id="PR00773">
    <property type="entry name" value="GRPEPROTEIN"/>
</dbReference>
<dbReference type="KEGG" id="sfm:108934105"/>
<proteinExistence type="inferred from homology"/>
<keyword evidence="2" id="KW-0143">Chaperone</keyword>
<sequence>MAVMCVLLAGRHRNAVHRFIPVISENSRVLVGLYSRAAQQCSSDTYCHDNDCTDEPSHLVTVRALEVRASKLEEQVRNLTEKYNKALADVHTVRRRTQKFVEDAKLFGIQSFCRDLVEVADLLEKTAGGPEGEGAQGIPEELTEIRNRLQCIFAKHGLKKMDPVGCKYDPYDHEIVCHLVAEGAEPGTVAIVKQHGYKLHGRTIRHAHVGIALESQDH</sequence>
<evidence type="ECO:0000256" key="4">
    <source>
        <dbReference type="SAM" id="Coils"/>
    </source>
</evidence>
<dbReference type="AlphaFoldDB" id="A0A8C9WTZ2"/>
<protein>
    <submittedName>
        <fullName evidence="5">GrpE-like 2, mitochondrial</fullName>
    </submittedName>
</protein>
<dbReference type="InterPro" id="IPR013805">
    <property type="entry name" value="GrpE_CC"/>
</dbReference>
<dbReference type="GO" id="GO:0042803">
    <property type="term" value="F:protein homodimerization activity"/>
    <property type="evidence" value="ECO:0007669"/>
    <property type="project" value="InterPro"/>
</dbReference>
<dbReference type="GO" id="GO:0000774">
    <property type="term" value="F:adenyl-nucleotide exchange factor activity"/>
    <property type="evidence" value="ECO:0007669"/>
    <property type="project" value="InterPro"/>
</dbReference>
<dbReference type="GO" id="GO:0051082">
    <property type="term" value="F:unfolded protein binding"/>
    <property type="evidence" value="ECO:0007669"/>
    <property type="project" value="TreeGrafter"/>
</dbReference>
<accession>A0A8C9WTZ2</accession>
<dbReference type="GO" id="GO:0001405">
    <property type="term" value="C:PAM complex, Tim23 associated import motor"/>
    <property type="evidence" value="ECO:0007669"/>
    <property type="project" value="TreeGrafter"/>
</dbReference>
<dbReference type="CDD" id="cd00446">
    <property type="entry name" value="GrpE"/>
    <property type="match status" value="1"/>
</dbReference>